<evidence type="ECO:0000256" key="3">
    <source>
        <dbReference type="ARBA" id="ARBA00023125"/>
    </source>
</evidence>
<evidence type="ECO:0000313" key="8">
    <source>
        <dbReference type="EMBL" id="KAJ2844714.1"/>
    </source>
</evidence>
<evidence type="ECO:0000256" key="5">
    <source>
        <dbReference type="ARBA" id="ARBA00023242"/>
    </source>
</evidence>
<dbReference type="SMART" id="SM00338">
    <property type="entry name" value="BRLZ"/>
    <property type="match status" value="1"/>
</dbReference>
<dbReference type="GO" id="GO:0003677">
    <property type="term" value="F:DNA binding"/>
    <property type="evidence" value="ECO:0007669"/>
    <property type="project" value="UniProtKB-KW"/>
</dbReference>
<feature type="domain" description="BZIP" evidence="7">
    <location>
        <begin position="180"/>
        <end position="243"/>
    </location>
</feature>
<dbReference type="EMBL" id="JANBUW010001001">
    <property type="protein sequence ID" value="KAJ2844714.1"/>
    <property type="molecule type" value="Genomic_DNA"/>
</dbReference>
<feature type="compositionally biased region" description="Low complexity" evidence="6">
    <location>
        <begin position="119"/>
        <end position="136"/>
    </location>
</feature>
<sequence>MNSPTKDKQEPLSSTALLNSATQAMSLLGQPAVSTEYKQHIATTAYQQPLSNLALANSTPATAAAVAAAAASLGAYNQMDGMTSAADSTRRRVLTKSPIPISGKLTAVKSGGIHKSKASTSSVSSTSTVGSNSNRAGGHRRGASASAASDRMDEYSDRGNSVSRDTDRDGDGESELTPEQLRRQRFLERNRIAASKCRQKKKLWVQELERRAEDVTMQNRTLHIAVAQLKEEVMILKNQLLAHRNCNCSAIHQYLQAECAAVAPDASVVASSDVPLATQPQHSLMSPPPPQPPNPAMAAAVAAATASTAAGPPLLLQQQQPAHASAVMMHSQQFRSPS</sequence>
<evidence type="ECO:0000256" key="6">
    <source>
        <dbReference type="SAM" id="MobiDB-lite"/>
    </source>
</evidence>
<dbReference type="PANTHER" id="PTHR19304">
    <property type="entry name" value="CYCLIC-AMP RESPONSE ELEMENT BINDING PROTEIN"/>
    <property type="match status" value="1"/>
</dbReference>
<dbReference type="InterPro" id="IPR051027">
    <property type="entry name" value="bZIP_transcription_factors"/>
</dbReference>
<dbReference type="InterPro" id="IPR004827">
    <property type="entry name" value="bZIP"/>
</dbReference>
<keyword evidence="2" id="KW-0805">Transcription regulation</keyword>
<dbReference type="Proteomes" id="UP001139887">
    <property type="component" value="Unassembled WGS sequence"/>
</dbReference>
<gene>
    <name evidence="8" type="ORF">IWW36_005073</name>
</gene>
<comment type="subcellular location">
    <subcellularLocation>
        <location evidence="1">Nucleus</location>
    </subcellularLocation>
</comment>
<dbReference type="InterPro" id="IPR002112">
    <property type="entry name" value="Leuzip_Jun"/>
</dbReference>
<dbReference type="OrthoDB" id="295274at2759"/>
<dbReference type="PROSITE" id="PS00036">
    <property type="entry name" value="BZIP_BASIC"/>
    <property type="match status" value="1"/>
</dbReference>
<proteinExistence type="predicted"/>
<feature type="compositionally biased region" description="Pro residues" evidence="6">
    <location>
        <begin position="286"/>
        <end position="295"/>
    </location>
</feature>
<feature type="region of interest" description="Disordered" evidence="6">
    <location>
        <begin position="104"/>
        <end position="182"/>
    </location>
</feature>
<protein>
    <recommendedName>
        <fullName evidence="7">BZIP domain-containing protein</fullName>
    </recommendedName>
</protein>
<reference evidence="8" key="1">
    <citation type="submission" date="2022-07" db="EMBL/GenBank/DDBJ databases">
        <title>Phylogenomic reconstructions and comparative analyses of Kickxellomycotina fungi.</title>
        <authorList>
            <person name="Reynolds N.K."/>
            <person name="Stajich J.E."/>
            <person name="Barry K."/>
            <person name="Grigoriev I.V."/>
            <person name="Crous P."/>
            <person name="Smith M.E."/>
        </authorList>
    </citation>
    <scope>NUCLEOTIDE SEQUENCE</scope>
    <source>
        <strain evidence="8">NRRL 1566</strain>
    </source>
</reference>
<dbReference type="SUPFAM" id="SSF57959">
    <property type="entry name" value="Leucine zipper domain"/>
    <property type="match status" value="1"/>
</dbReference>
<keyword evidence="9" id="KW-1185">Reference proteome</keyword>
<evidence type="ECO:0000259" key="7">
    <source>
        <dbReference type="PROSITE" id="PS50217"/>
    </source>
</evidence>
<feature type="non-terminal residue" evidence="8">
    <location>
        <position position="338"/>
    </location>
</feature>
<dbReference type="CDD" id="cd14687">
    <property type="entry name" value="bZIP_ATF2"/>
    <property type="match status" value="1"/>
</dbReference>
<dbReference type="GO" id="GO:0005634">
    <property type="term" value="C:nucleus"/>
    <property type="evidence" value="ECO:0007669"/>
    <property type="project" value="UniProtKB-SubCell"/>
</dbReference>
<feature type="region of interest" description="Disordered" evidence="6">
    <location>
        <begin position="278"/>
        <end position="338"/>
    </location>
</feature>
<dbReference type="AlphaFoldDB" id="A0A9W8LXF3"/>
<dbReference type="Pfam" id="PF00170">
    <property type="entry name" value="bZIP_1"/>
    <property type="match status" value="1"/>
</dbReference>
<name>A0A9W8LXF3_9FUNG</name>
<dbReference type="PRINTS" id="PR00043">
    <property type="entry name" value="LEUZIPPRJUN"/>
</dbReference>
<comment type="caution">
    <text evidence="8">The sequence shown here is derived from an EMBL/GenBank/DDBJ whole genome shotgun (WGS) entry which is preliminary data.</text>
</comment>
<dbReference type="PROSITE" id="PS50217">
    <property type="entry name" value="BZIP"/>
    <property type="match status" value="1"/>
</dbReference>
<feature type="compositionally biased region" description="Low complexity" evidence="6">
    <location>
        <begin position="296"/>
        <end position="321"/>
    </location>
</feature>
<evidence type="ECO:0000256" key="4">
    <source>
        <dbReference type="ARBA" id="ARBA00023163"/>
    </source>
</evidence>
<dbReference type="FunFam" id="1.20.5.170:FF:000010">
    <property type="entry name" value="Cyclic AMP-dependent transcription factor ATF-2"/>
    <property type="match status" value="1"/>
</dbReference>
<accession>A0A9W8LXF3</accession>
<evidence type="ECO:0000256" key="2">
    <source>
        <dbReference type="ARBA" id="ARBA00023015"/>
    </source>
</evidence>
<keyword evidence="4" id="KW-0804">Transcription</keyword>
<evidence type="ECO:0000313" key="9">
    <source>
        <dbReference type="Proteomes" id="UP001139887"/>
    </source>
</evidence>
<dbReference type="InterPro" id="IPR046347">
    <property type="entry name" value="bZIP_sf"/>
</dbReference>
<organism evidence="8 9">
    <name type="scientific">Coemansia brasiliensis</name>
    <dbReference type="NCBI Taxonomy" id="2650707"/>
    <lineage>
        <taxon>Eukaryota</taxon>
        <taxon>Fungi</taxon>
        <taxon>Fungi incertae sedis</taxon>
        <taxon>Zoopagomycota</taxon>
        <taxon>Kickxellomycotina</taxon>
        <taxon>Kickxellomycetes</taxon>
        <taxon>Kickxellales</taxon>
        <taxon>Kickxellaceae</taxon>
        <taxon>Coemansia</taxon>
    </lineage>
</organism>
<dbReference type="GO" id="GO:0003700">
    <property type="term" value="F:DNA-binding transcription factor activity"/>
    <property type="evidence" value="ECO:0007669"/>
    <property type="project" value="InterPro"/>
</dbReference>
<keyword evidence="5" id="KW-0539">Nucleus</keyword>
<evidence type="ECO:0000256" key="1">
    <source>
        <dbReference type="ARBA" id="ARBA00004123"/>
    </source>
</evidence>
<keyword evidence="3" id="KW-0238">DNA-binding</keyword>
<dbReference type="Gene3D" id="1.20.5.170">
    <property type="match status" value="1"/>
</dbReference>